<feature type="compositionally biased region" description="Polar residues" evidence="2">
    <location>
        <begin position="302"/>
        <end position="325"/>
    </location>
</feature>
<evidence type="ECO:0000256" key="1">
    <source>
        <dbReference type="ARBA" id="ARBA00022801"/>
    </source>
</evidence>
<accession>A0A2S6NKB5</accession>
<proteinExistence type="predicted"/>
<gene>
    <name evidence="3" type="ORF">CCS01_07735</name>
</gene>
<dbReference type="GO" id="GO:0042578">
    <property type="term" value="F:phosphoric ester hydrolase activity"/>
    <property type="evidence" value="ECO:0007669"/>
    <property type="project" value="UniProtKB-ARBA"/>
</dbReference>
<organism evidence="3 4">
    <name type="scientific">Rhodopila globiformis</name>
    <name type="common">Rhodopseudomonas globiformis</name>
    <dbReference type="NCBI Taxonomy" id="1071"/>
    <lineage>
        <taxon>Bacteria</taxon>
        <taxon>Pseudomonadati</taxon>
        <taxon>Pseudomonadota</taxon>
        <taxon>Alphaproteobacteria</taxon>
        <taxon>Acetobacterales</taxon>
        <taxon>Acetobacteraceae</taxon>
        <taxon>Rhodopila</taxon>
    </lineage>
</organism>
<dbReference type="Pfam" id="PF04185">
    <property type="entry name" value="Phosphoesterase"/>
    <property type="match status" value="1"/>
</dbReference>
<comment type="caution">
    <text evidence="3">The sequence shown here is derived from an EMBL/GenBank/DDBJ whole genome shotgun (WGS) entry which is preliminary data.</text>
</comment>
<keyword evidence="1" id="KW-0378">Hydrolase</keyword>
<keyword evidence="4" id="KW-1185">Reference proteome</keyword>
<feature type="region of interest" description="Disordered" evidence="2">
    <location>
        <begin position="587"/>
        <end position="607"/>
    </location>
</feature>
<dbReference type="Gene3D" id="3.40.720.10">
    <property type="entry name" value="Alkaline Phosphatase, subunit A"/>
    <property type="match status" value="2"/>
</dbReference>
<dbReference type="AlphaFoldDB" id="A0A2S6NKB5"/>
<reference evidence="3 4" key="1">
    <citation type="journal article" date="2018" name="Arch. Microbiol.">
        <title>New insights into the metabolic potential of the phototrophic purple bacterium Rhodopila globiformis DSM 161(T) from its draft genome sequence and evidence for a vanadium-dependent nitrogenase.</title>
        <authorList>
            <person name="Imhoff J.F."/>
            <person name="Rahn T."/>
            <person name="Kunzel S."/>
            <person name="Neulinger S.C."/>
        </authorList>
    </citation>
    <scope>NUCLEOTIDE SEQUENCE [LARGE SCALE GENOMIC DNA]</scope>
    <source>
        <strain evidence="3 4">DSM 161</strain>
    </source>
</reference>
<protein>
    <submittedName>
        <fullName evidence="3">Phosphoesterase</fullName>
    </submittedName>
</protein>
<sequence>MSSQAIAPAAIAGEVPLGTNDLNTKTPIKHVIVIIGENRSFDHLFATYTSPSGDSVMNLLSEGIIKQDGTPGPNFAKAMQYQADGTGSYSVSPPKASAYKTLPPPIVGGAQSASDTSPPPFATIQAAANADYGLLPHALRLLTTGATGLPKGSVDTRIANVYSLPSGPFQLTPGVPYDAYAASPVHRYYQGRQQGDCDASKATDQNPSGCANDLYPWVEVTIGAGSNGKPQPSPFTDATTGEGAAAMAFYNVAEGDMPYFKSLADEYTIDDNYHQPGWGGTGLDHILGFFGDALWYSDGKGNATTPPTDQIENPNPQSGTNNWYTQDGYSGGSYSECADTSQPGVASVAAYLQALPKPVAMNCEAGHYYLLNNYNPGYFGDGTVDTKDTYTIPPVPTPSIGNVLLAGAVSFRWYGEGWDQYVQNPSASTNVYCNICNPFQYQTSIMTNETIREQVIGDTADLYTALQSGELPAVSFVKPGGLNDGHPASSKFSIFEAFTRKIIVELQKHPKLWAETAVFITVDEAGGYYDSGYIQPLDFFGDGPRIPLIVVSPYTKGGHVSHEYSDHVSIAKFIEANWGLPTISNRSRDNLPNPVQSGSNPYVPTNGPAIGDLTSLFHQ</sequence>
<dbReference type="PANTHER" id="PTHR31956:SF1">
    <property type="entry name" value="NON-SPECIFIC PHOSPHOLIPASE C1"/>
    <property type="match status" value="1"/>
</dbReference>
<name>A0A2S6NKB5_RHOGL</name>
<dbReference type="Proteomes" id="UP000239724">
    <property type="component" value="Unassembled WGS sequence"/>
</dbReference>
<feature type="compositionally biased region" description="Polar residues" evidence="2">
    <location>
        <begin position="593"/>
        <end position="603"/>
    </location>
</feature>
<dbReference type="EMBL" id="NHRY01000074">
    <property type="protein sequence ID" value="PPQ35394.1"/>
    <property type="molecule type" value="Genomic_DNA"/>
</dbReference>
<dbReference type="PANTHER" id="PTHR31956">
    <property type="entry name" value="NON-SPECIFIC PHOSPHOLIPASE C4-RELATED"/>
    <property type="match status" value="1"/>
</dbReference>
<dbReference type="InterPro" id="IPR017850">
    <property type="entry name" value="Alkaline_phosphatase_core_sf"/>
</dbReference>
<dbReference type="InterPro" id="IPR007312">
    <property type="entry name" value="Phosphoesterase"/>
</dbReference>
<evidence type="ECO:0000256" key="2">
    <source>
        <dbReference type="SAM" id="MobiDB-lite"/>
    </source>
</evidence>
<evidence type="ECO:0000313" key="4">
    <source>
        <dbReference type="Proteomes" id="UP000239724"/>
    </source>
</evidence>
<evidence type="ECO:0000313" key="3">
    <source>
        <dbReference type="EMBL" id="PPQ35394.1"/>
    </source>
</evidence>
<feature type="region of interest" description="Disordered" evidence="2">
    <location>
        <begin position="301"/>
        <end position="325"/>
    </location>
</feature>
<dbReference type="OrthoDB" id="9770871at2"/>